<evidence type="ECO:0000313" key="1">
    <source>
        <dbReference type="EMBL" id="MZP42661.1"/>
    </source>
</evidence>
<dbReference type="Pfam" id="PF09393">
    <property type="entry name" value="DUF2001"/>
    <property type="match status" value="1"/>
</dbReference>
<reference evidence="1 2" key="1">
    <citation type="submission" date="2020-01" db="EMBL/GenBank/DDBJ databases">
        <title>Whole genome sequence of Heliobacterium gestii DSM 11169.</title>
        <authorList>
            <person name="Kyndt J.A."/>
            <person name="Meyer T.E."/>
        </authorList>
    </citation>
    <scope>NUCLEOTIDE SEQUENCE [LARGE SCALE GENOMIC DNA]</scope>
    <source>
        <strain evidence="1 2">DSM 11169</strain>
    </source>
</reference>
<evidence type="ECO:0000313" key="2">
    <source>
        <dbReference type="Proteomes" id="UP000471031"/>
    </source>
</evidence>
<dbReference type="Gene3D" id="2.30.110.40">
    <property type="entry name" value="Phage tail tube protein"/>
    <property type="match status" value="1"/>
</dbReference>
<accession>A0A845LAR6</accession>
<dbReference type="EMBL" id="WXEX01000004">
    <property type="protein sequence ID" value="MZP42661.1"/>
    <property type="molecule type" value="Genomic_DNA"/>
</dbReference>
<organism evidence="1 2">
    <name type="scientific">Heliomicrobium gestii</name>
    <name type="common">Heliobacterium gestii</name>
    <dbReference type="NCBI Taxonomy" id="2699"/>
    <lineage>
        <taxon>Bacteria</taxon>
        <taxon>Bacillati</taxon>
        <taxon>Bacillota</taxon>
        <taxon>Clostridia</taxon>
        <taxon>Eubacteriales</taxon>
        <taxon>Heliobacteriaceae</taxon>
        <taxon>Heliomicrobium</taxon>
    </lineage>
</organism>
<gene>
    <name evidence="1" type="ORF">GTO89_06365</name>
</gene>
<keyword evidence="2" id="KW-1185">Reference proteome</keyword>
<dbReference type="Proteomes" id="UP000471031">
    <property type="component" value="Unassembled WGS sequence"/>
</dbReference>
<dbReference type="RefSeq" id="WP_161261215.1">
    <property type="nucleotide sequence ID" value="NZ_JAFBDC010000003.1"/>
</dbReference>
<dbReference type="SUPFAM" id="SSF69279">
    <property type="entry name" value="Phage tail proteins"/>
    <property type="match status" value="1"/>
</dbReference>
<dbReference type="AlphaFoldDB" id="A0A845LAR6"/>
<name>A0A845LAR6_HELGE</name>
<proteinExistence type="predicted"/>
<dbReference type="InterPro" id="IPR038628">
    <property type="entry name" value="XkdM-like_sf"/>
</dbReference>
<sequence length="145" mass="16105">MALEAKRIINGTFGECWLDGDKVSECKGLNAKVEIEKEDVPVCGSLGIATKMTGYKIKGTVKLYKVNSRMAKQISEELQQGNNPTVRIMSALRDPAAFGAERVLIKDACFDDLTLADWEVKKLGEVECPFTATSWEYLDKIEPKN</sequence>
<dbReference type="OrthoDB" id="1697482at2"/>
<protein>
    <submittedName>
        <fullName evidence="1">Phage portal protein</fullName>
    </submittedName>
</protein>
<dbReference type="InterPro" id="IPR018989">
    <property type="entry name" value="DUF2001"/>
</dbReference>
<comment type="caution">
    <text evidence="1">The sequence shown here is derived from an EMBL/GenBank/DDBJ whole genome shotgun (WGS) entry which is preliminary data.</text>
</comment>